<feature type="region of interest" description="Disordered" evidence="3">
    <location>
        <begin position="1770"/>
        <end position="1809"/>
    </location>
</feature>
<accession>A0A6F9DJ96</accession>
<dbReference type="PANTHER" id="PTHR46652">
    <property type="entry name" value="LEUCINE-RICH REPEAT AND IQ DOMAIN-CONTAINING PROTEIN 1-RELATED"/>
    <property type="match status" value="1"/>
</dbReference>
<feature type="compositionally biased region" description="Basic and acidic residues" evidence="3">
    <location>
        <begin position="1651"/>
        <end position="1664"/>
    </location>
</feature>
<feature type="region of interest" description="Disordered" evidence="3">
    <location>
        <begin position="277"/>
        <end position="334"/>
    </location>
</feature>
<feature type="region of interest" description="Disordered" evidence="3">
    <location>
        <begin position="1733"/>
        <end position="1752"/>
    </location>
</feature>
<feature type="region of interest" description="Disordered" evidence="3">
    <location>
        <begin position="1387"/>
        <end position="1412"/>
    </location>
</feature>
<feature type="region of interest" description="Disordered" evidence="3">
    <location>
        <begin position="1684"/>
        <end position="1727"/>
    </location>
</feature>
<keyword evidence="1" id="KW-0433">Leucine-rich repeat</keyword>
<protein>
    <submittedName>
        <fullName evidence="4">Leucine-rich repeat and IQ domain-containing protein 1</fullName>
    </submittedName>
</protein>
<gene>
    <name evidence="4" type="primary">Lrriq1</name>
</gene>
<dbReference type="InterPro" id="IPR050836">
    <property type="entry name" value="SDS22/Internalin_LRR"/>
</dbReference>
<dbReference type="Gene3D" id="1.20.5.190">
    <property type="match status" value="1"/>
</dbReference>
<reference evidence="4" key="1">
    <citation type="submission" date="2020-04" db="EMBL/GenBank/DDBJ databases">
        <authorList>
            <person name="Neveu A P."/>
        </authorList>
    </citation>
    <scope>NUCLEOTIDE SEQUENCE</scope>
    <source>
        <tissue evidence="4">Whole embryo</tissue>
    </source>
</reference>
<feature type="compositionally biased region" description="Basic and acidic residues" evidence="3">
    <location>
        <begin position="1780"/>
        <end position="1796"/>
    </location>
</feature>
<dbReference type="InterPro" id="IPR000048">
    <property type="entry name" value="IQ_motif_EF-hand-BS"/>
</dbReference>
<feature type="region of interest" description="Disordered" evidence="3">
    <location>
        <begin position="1612"/>
        <end position="1664"/>
    </location>
</feature>
<proteinExistence type="evidence at transcript level"/>
<organism evidence="4">
    <name type="scientific">Phallusia mammillata</name>
    <dbReference type="NCBI Taxonomy" id="59560"/>
    <lineage>
        <taxon>Eukaryota</taxon>
        <taxon>Metazoa</taxon>
        <taxon>Chordata</taxon>
        <taxon>Tunicata</taxon>
        <taxon>Ascidiacea</taxon>
        <taxon>Phlebobranchia</taxon>
        <taxon>Ascidiidae</taxon>
        <taxon>Phallusia</taxon>
    </lineage>
</organism>
<dbReference type="PROSITE" id="PS50096">
    <property type="entry name" value="IQ"/>
    <property type="match status" value="3"/>
</dbReference>
<feature type="compositionally biased region" description="Basic and acidic residues" evidence="3">
    <location>
        <begin position="1391"/>
        <end position="1410"/>
    </location>
</feature>
<feature type="compositionally biased region" description="Basic and acidic residues" evidence="3">
    <location>
        <begin position="1840"/>
        <end position="1854"/>
    </location>
</feature>
<dbReference type="SUPFAM" id="SSF52058">
    <property type="entry name" value="L domain-like"/>
    <property type="match status" value="1"/>
</dbReference>
<feature type="region of interest" description="Disordered" evidence="3">
    <location>
        <begin position="1829"/>
        <end position="1854"/>
    </location>
</feature>
<evidence type="ECO:0000256" key="2">
    <source>
        <dbReference type="ARBA" id="ARBA00022737"/>
    </source>
</evidence>
<dbReference type="EMBL" id="LR787682">
    <property type="protein sequence ID" value="CAB3263544.1"/>
    <property type="molecule type" value="mRNA"/>
</dbReference>
<dbReference type="CDD" id="cd23767">
    <property type="entry name" value="IQCD"/>
    <property type="match status" value="2"/>
</dbReference>
<dbReference type="InterPro" id="IPR027417">
    <property type="entry name" value="P-loop_NTPase"/>
</dbReference>
<evidence type="ECO:0000256" key="3">
    <source>
        <dbReference type="SAM" id="MobiDB-lite"/>
    </source>
</evidence>
<keyword evidence="2" id="KW-0677">Repeat</keyword>
<sequence length="1854" mass="208931">MEIDYDALVDEELEALSDCSSVSSEIDDFKDETSDDISDETFSSDQNKWLSLFLSKTTQQSNKTLSLLNDAEDILNEVKNNETWSHQNHIILDQLKDETEKCEEVIKKDISGSHEITEESLPLADDADIKSVERDKKENLECPSIKDTSLLDLEDRLTKIAESFEQHQCESKQRTDDFEKSCQEEVAFRIDEIVSEQYEIQKHLTEMAETEKNIFLELGKQREFYFKQKQNNAACQIQALYRGFRTRKQFGEELNKKLKVLKQRRWEERVAQVEEMRKAEKEKTLLPLSKEVNSNPSKSTNNDDSSDNEVNEQETLHESDTSSESVSESVENSQQISLAVSKTLHKSDVFSETVSESVENLERNSSAVYTLQVSHELTIESFPAVSQPSQTPPKQKRHQLLLDEINKDLKILEETGDNPPKPDCTESNDAVSAKHDNLKNSIDASDQSANKNNGSNTTVSANPIIRAIDNDLKDLEKSVCFEKTKAQPLHVECQDADNVSECDSSKNLETEDSKQLTCLKNKAADSVLENSTKLFSDPIDKPISTGISTTVNNQDVTHNTKPNVLEQYDHSPTSSIAPSSPQTHQVLKATVKTVPDGIETSECDTSRGSEDAECSTHRFNQEREVSENQLPIENYQPIVTKTVPVPVHESVEDKTKNLGCNCETSNKEDMENQVPLFVPDACTEEMEFCKNNKASTEKQDIQSINVESEAKCSPLNNTGLEVVDTPIVTFRTERENLNKTVPCNNTAHSGHLKPEDHVNKEKIPCSASNDLNIAFLDKQQTCNELDSNLVTCAKKEESDINRNITDNIDKGQPHGGQVDNKPPEIVTNSIKDPKKIDHLLLNEEAVTTVDFQTEGQQIIAKDDENTNTDPQSFKQEVNAPLDVQEQTDSLLVAEKHISEKSQGSTPCNPDQQSFKTSLNNWRHHCTGWCVANKEKTKTSLRRVVRKSSAAKRLPPFTEEDILNGKWPYSRGEAVESLDQVSRVFIHPTDATGRNLVTFQRCVSLTHLTLIECGLVSLEGLQPCPSLRHINVSHNNINVISCDGMTRLESLVATHNKLTSIHGLTGCTSLMHLDMSDNNITRINGLDGLIKLMSLRLANNQLIHLKGLLETSTLLTLDVSGNHLTSLHGIENCGLIRSIIANNNNIAELNMGELENAVLLTHLSLSRNSLSNLEIPCGVEQTFWLPSLHSLDVSYNKLSIQDNKQSCLLCLPLLHTLNLCGNLVSETNSIFTKFKMLHHLKIVNLSGNLLSKDQEIMAINESQIHGVSVVFDENEAASLQAKFTATVASLLGFPIAKMLDSANLDDDLSTAVQHINGFHELTNLHHKNAKKLRGWKTSGKTIKDDEKIHFYPPDLVSTHCTELEKYFELSISQRMWYEKATHVVQTNNKARRTAESHNSETSKEMHYDKPKPQTCLNINSSDKTDDLKMPVSKLQVPVMKKPPNIVQTNKQEPKKTLEHSLISSLNSKDVYKQLEKRRAAGPLETYAATKIQAIWRMHIAKQDYQRVLNKRQKAVVTLQAAWRGFVIRKSIKSAMTSFNTSADMEDSDFDEIDLNEYTFDEETYDQRWALRTDFGRTMTPREKPMAETKPSSRIEETQQAYSSSVHPLIRNEFGAVSKPPLPPITPTGSLVRNSPPPKSVYTDADSTGYGNETDRSKHSAKQERLTNEWGLQSQLTTELMLKRARKMKGRRKKEVSAGDKLKKFHEVSQKQGPPQNAPVSRKPTHPPNRMEYFKAREASFEKRDKVPSEDDERRRQYTYEWLHTKATCEPLDHVGKRHKPRELPPARPSRERSRESESGGTFLPSIPHRRSLVTSPLQVAGDMEVMSVSSYNSNRSRSKHLLKDIARRHGGHDVS</sequence>
<feature type="compositionally biased region" description="Polar residues" evidence="3">
    <location>
        <begin position="1708"/>
        <end position="1717"/>
    </location>
</feature>
<feature type="compositionally biased region" description="Low complexity" evidence="3">
    <location>
        <begin position="293"/>
        <end position="303"/>
    </location>
</feature>
<dbReference type="SMART" id="SM00015">
    <property type="entry name" value="IQ"/>
    <property type="match status" value="3"/>
</dbReference>
<dbReference type="PROSITE" id="PS51450">
    <property type="entry name" value="LRR"/>
    <property type="match status" value="3"/>
</dbReference>
<feature type="compositionally biased region" description="Basic and acidic residues" evidence="3">
    <location>
        <begin position="1693"/>
        <end position="1707"/>
    </location>
</feature>
<dbReference type="SMART" id="SM00365">
    <property type="entry name" value="LRR_SD22"/>
    <property type="match status" value="4"/>
</dbReference>
<evidence type="ECO:0000256" key="1">
    <source>
        <dbReference type="ARBA" id="ARBA00022614"/>
    </source>
</evidence>
<name>A0A6F9DJ96_9ASCI</name>
<dbReference type="Pfam" id="PF00612">
    <property type="entry name" value="IQ"/>
    <property type="match status" value="3"/>
</dbReference>
<dbReference type="Gene3D" id="3.80.10.10">
    <property type="entry name" value="Ribonuclease Inhibitor"/>
    <property type="match status" value="1"/>
</dbReference>
<feature type="compositionally biased region" description="Low complexity" evidence="3">
    <location>
        <begin position="322"/>
        <end position="333"/>
    </location>
</feature>
<evidence type="ECO:0000313" key="4">
    <source>
        <dbReference type="EMBL" id="CAB3263544.1"/>
    </source>
</evidence>
<dbReference type="PANTHER" id="PTHR46652:SF7">
    <property type="entry name" value="LEUCINE-RICH REPEAT AND IQ DOMAIN-CONTAINING PROTEIN 1"/>
    <property type="match status" value="1"/>
</dbReference>
<dbReference type="InterPro" id="IPR032675">
    <property type="entry name" value="LRR_dom_sf"/>
</dbReference>
<dbReference type="SUPFAM" id="SSF52540">
    <property type="entry name" value="P-loop containing nucleoside triphosphate hydrolases"/>
    <property type="match status" value="1"/>
</dbReference>
<feature type="region of interest" description="Disordered" evidence="3">
    <location>
        <begin position="804"/>
        <end position="823"/>
    </location>
</feature>
<dbReference type="InterPro" id="IPR001611">
    <property type="entry name" value="Leu-rich_rpt"/>
</dbReference>